<evidence type="ECO:0000313" key="3">
    <source>
        <dbReference type="Proteomes" id="UP001054854"/>
    </source>
</evidence>
<dbReference type="EMBL" id="BNEK01000003">
    <property type="protein sequence ID" value="GHJ28753.1"/>
    <property type="molecule type" value="Genomic_DNA"/>
</dbReference>
<evidence type="ECO:0000313" key="2">
    <source>
        <dbReference type="EMBL" id="GHJ28753.1"/>
    </source>
</evidence>
<feature type="compositionally biased region" description="Pro residues" evidence="1">
    <location>
        <begin position="89"/>
        <end position="98"/>
    </location>
</feature>
<accession>A0ABQ3TZL1</accession>
<sequence>MAGWLRAVRLRPGATARPSAPVPPHSSTTLRPPANTVTAAPSSGNSSKFRVNASATPPNPSSAHPLYRSTIVPAPHASAVHDRVTLDRGPPPPRPVYPPAGAVGAASCL</sequence>
<dbReference type="Proteomes" id="UP001054854">
    <property type="component" value="Unassembled WGS sequence"/>
</dbReference>
<feature type="region of interest" description="Disordered" evidence="1">
    <location>
        <begin position="1"/>
        <end position="109"/>
    </location>
</feature>
<comment type="caution">
    <text evidence="2">The sequence shown here is derived from an EMBL/GenBank/DDBJ whole genome shotgun (WGS) entry which is preliminary data.</text>
</comment>
<gene>
    <name evidence="2" type="ORF">TPA0910_31860</name>
</gene>
<reference evidence="2" key="1">
    <citation type="submission" date="2024-05" db="EMBL/GenBank/DDBJ databases">
        <title>Whole genome shotgun sequence of Streptomyces hygroscopicus NBRC 113678.</title>
        <authorList>
            <person name="Komaki H."/>
            <person name="Tamura T."/>
        </authorList>
    </citation>
    <scope>NUCLEOTIDE SEQUENCE</scope>
    <source>
        <strain evidence="2">N11-34</strain>
    </source>
</reference>
<organism evidence="2 3">
    <name type="scientific">Streptomyces hygroscopicus</name>
    <dbReference type="NCBI Taxonomy" id="1912"/>
    <lineage>
        <taxon>Bacteria</taxon>
        <taxon>Bacillati</taxon>
        <taxon>Actinomycetota</taxon>
        <taxon>Actinomycetes</taxon>
        <taxon>Kitasatosporales</taxon>
        <taxon>Streptomycetaceae</taxon>
        <taxon>Streptomyces</taxon>
        <taxon>Streptomyces violaceusniger group</taxon>
    </lineage>
</organism>
<feature type="compositionally biased region" description="Low complexity" evidence="1">
    <location>
        <begin position="99"/>
        <end position="109"/>
    </location>
</feature>
<name>A0ABQ3TZL1_STRHY</name>
<protein>
    <submittedName>
        <fullName evidence="2">Uncharacterized protein</fullName>
    </submittedName>
</protein>
<proteinExistence type="predicted"/>
<feature type="compositionally biased region" description="Polar residues" evidence="1">
    <location>
        <begin position="25"/>
        <end position="56"/>
    </location>
</feature>
<keyword evidence="3" id="KW-1185">Reference proteome</keyword>
<evidence type="ECO:0000256" key="1">
    <source>
        <dbReference type="SAM" id="MobiDB-lite"/>
    </source>
</evidence>